<keyword evidence="1" id="KW-0812">Transmembrane</keyword>
<keyword evidence="1" id="KW-0472">Membrane</keyword>
<organism evidence="2 3">
    <name type="scientific">Amblyomma americanum</name>
    <name type="common">Lone star tick</name>
    <dbReference type="NCBI Taxonomy" id="6943"/>
    <lineage>
        <taxon>Eukaryota</taxon>
        <taxon>Metazoa</taxon>
        <taxon>Ecdysozoa</taxon>
        <taxon>Arthropoda</taxon>
        <taxon>Chelicerata</taxon>
        <taxon>Arachnida</taxon>
        <taxon>Acari</taxon>
        <taxon>Parasitiformes</taxon>
        <taxon>Ixodida</taxon>
        <taxon>Ixodoidea</taxon>
        <taxon>Ixodidae</taxon>
        <taxon>Amblyomminae</taxon>
        <taxon>Amblyomma</taxon>
    </lineage>
</organism>
<gene>
    <name evidence="2" type="ORF">V5799_033582</name>
</gene>
<keyword evidence="1" id="KW-1133">Transmembrane helix</keyword>
<proteinExistence type="predicted"/>
<accession>A0AAQ4DMV7</accession>
<keyword evidence="3" id="KW-1185">Reference proteome</keyword>
<name>A0AAQ4DMV7_AMBAM</name>
<reference evidence="2 3" key="1">
    <citation type="journal article" date="2023" name="Arcadia Sci">
        <title>De novo assembly of a long-read Amblyomma americanum tick genome.</title>
        <authorList>
            <person name="Chou S."/>
            <person name="Poskanzer K.E."/>
            <person name="Rollins M."/>
            <person name="Thuy-Boun P.S."/>
        </authorList>
    </citation>
    <scope>NUCLEOTIDE SEQUENCE [LARGE SCALE GENOMIC DNA]</scope>
    <source>
        <strain evidence="2">F_SG_1</strain>
        <tissue evidence="2">Salivary glands</tissue>
    </source>
</reference>
<sequence>MTVGTPLPAYAYSNPRFFAGTPNAYMTSVFAYLMSFDLEGATDGVIAARAGARSLSSAGIVGASGHVARGSALRQRGEEVAGRLAPVSRPVRPRIIPSVCEHSLVTLLVSPEPELQTILSTARRHRSIMPASVVFTRETFDEMIAKRAVIFMEDNVMQNYIAALYPQKPGLGIIYPSRQHTISAQFSMFMRKTLDPRIMKLLHTRCRWMHESGLTERKRLQLKSRSWFLTRPSSSQVHSLSSEDTAALFYMVLIGQAAALVVFLGELALHAFVSKKLPIGGRRKAALRHLNAQ</sequence>
<protein>
    <submittedName>
        <fullName evidence="2">Uncharacterized protein</fullName>
    </submittedName>
</protein>
<dbReference type="Proteomes" id="UP001321473">
    <property type="component" value="Unassembled WGS sequence"/>
</dbReference>
<dbReference type="AlphaFoldDB" id="A0AAQ4DMV7"/>
<evidence type="ECO:0000313" key="3">
    <source>
        <dbReference type="Proteomes" id="UP001321473"/>
    </source>
</evidence>
<comment type="caution">
    <text evidence="2">The sequence shown here is derived from an EMBL/GenBank/DDBJ whole genome shotgun (WGS) entry which is preliminary data.</text>
</comment>
<evidence type="ECO:0000256" key="1">
    <source>
        <dbReference type="SAM" id="Phobius"/>
    </source>
</evidence>
<evidence type="ECO:0000313" key="2">
    <source>
        <dbReference type="EMBL" id="KAK8763797.1"/>
    </source>
</evidence>
<dbReference type="EMBL" id="JARKHS020028975">
    <property type="protein sequence ID" value="KAK8763797.1"/>
    <property type="molecule type" value="Genomic_DNA"/>
</dbReference>
<feature type="transmembrane region" description="Helical" evidence="1">
    <location>
        <begin position="248"/>
        <end position="273"/>
    </location>
</feature>